<evidence type="ECO:0000313" key="14">
    <source>
        <dbReference type="Proteomes" id="UP001152759"/>
    </source>
</evidence>
<name>A0A9P0AQR1_BEMTA</name>
<organism evidence="13 14">
    <name type="scientific">Bemisia tabaci</name>
    <name type="common">Sweetpotato whitefly</name>
    <name type="synonym">Aleurodes tabaci</name>
    <dbReference type="NCBI Taxonomy" id="7038"/>
    <lineage>
        <taxon>Eukaryota</taxon>
        <taxon>Metazoa</taxon>
        <taxon>Ecdysozoa</taxon>
        <taxon>Arthropoda</taxon>
        <taxon>Hexapoda</taxon>
        <taxon>Insecta</taxon>
        <taxon>Pterygota</taxon>
        <taxon>Neoptera</taxon>
        <taxon>Paraneoptera</taxon>
        <taxon>Hemiptera</taxon>
        <taxon>Sternorrhyncha</taxon>
        <taxon>Aleyrodoidea</taxon>
        <taxon>Aleyrodidae</taxon>
        <taxon>Aleyrodinae</taxon>
        <taxon>Bemisia</taxon>
    </lineage>
</organism>
<comment type="similarity">
    <text evidence="2 11">Belongs to the UDP-glycosyltransferase family.</text>
</comment>
<dbReference type="GO" id="GO:0016020">
    <property type="term" value="C:membrane"/>
    <property type="evidence" value="ECO:0007669"/>
    <property type="project" value="UniProtKB-SubCell"/>
</dbReference>
<evidence type="ECO:0000256" key="10">
    <source>
        <dbReference type="ARBA" id="ARBA00046288"/>
    </source>
</evidence>
<dbReference type="PANTHER" id="PTHR48043">
    <property type="entry name" value="EG:EG0003.4 PROTEIN-RELATED"/>
    <property type="match status" value="1"/>
</dbReference>
<evidence type="ECO:0000256" key="1">
    <source>
        <dbReference type="ARBA" id="ARBA00004240"/>
    </source>
</evidence>
<dbReference type="InterPro" id="IPR035595">
    <property type="entry name" value="UDP_glycos_trans_CS"/>
</dbReference>
<evidence type="ECO:0000256" key="2">
    <source>
        <dbReference type="ARBA" id="ARBA00009995"/>
    </source>
</evidence>
<keyword evidence="4 11" id="KW-0808">Transferase</keyword>
<evidence type="ECO:0000256" key="12">
    <source>
        <dbReference type="RuleBase" id="RU362059"/>
    </source>
</evidence>
<reference evidence="13" key="1">
    <citation type="submission" date="2021-12" db="EMBL/GenBank/DDBJ databases">
        <authorList>
            <person name="King R."/>
        </authorList>
    </citation>
    <scope>NUCLEOTIDE SEQUENCE</scope>
</reference>
<comment type="catalytic activity">
    <reaction evidence="12">
        <text>glucuronate acceptor + UDP-alpha-D-glucuronate = acceptor beta-D-glucuronoside + UDP + H(+)</text>
        <dbReference type="Rhea" id="RHEA:21032"/>
        <dbReference type="ChEBI" id="CHEBI:15378"/>
        <dbReference type="ChEBI" id="CHEBI:58052"/>
        <dbReference type="ChEBI" id="CHEBI:58223"/>
        <dbReference type="ChEBI" id="CHEBI:132367"/>
        <dbReference type="ChEBI" id="CHEBI:132368"/>
        <dbReference type="EC" id="2.4.1.17"/>
    </reaction>
</comment>
<accession>A0A9P0AQR1</accession>
<keyword evidence="14" id="KW-1185">Reference proteome</keyword>
<dbReference type="PANTHER" id="PTHR48043:SF159">
    <property type="entry name" value="EG:EG0003.4 PROTEIN-RELATED"/>
    <property type="match status" value="1"/>
</dbReference>
<evidence type="ECO:0000256" key="3">
    <source>
        <dbReference type="ARBA" id="ARBA00022676"/>
    </source>
</evidence>
<keyword evidence="3 11" id="KW-0328">Glycosyltransferase</keyword>
<keyword evidence="5 12" id="KW-0812">Transmembrane</keyword>
<evidence type="ECO:0000256" key="4">
    <source>
        <dbReference type="ARBA" id="ARBA00022679"/>
    </source>
</evidence>
<dbReference type="GO" id="GO:0015020">
    <property type="term" value="F:glucuronosyltransferase activity"/>
    <property type="evidence" value="ECO:0007669"/>
    <property type="project" value="UniProtKB-EC"/>
</dbReference>
<dbReference type="PROSITE" id="PS00375">
    <property type="entry name" value="UDPGT"/>
    <property type="match status" value="1"/>
</dbReference>
<feature type="transmembrane region" description="Helical" evidence="12">
    <location>
        <begin position="490"/>
        <end position="517"/>
    </location>
</feature>
<evidence type="ECO:0000313" key="13">
    <source>
        <dbReference type="EMBL" id="CAH0395982.1"/>
    </source>
</evidence>
<dbReference type="KEGG" id="btab:109030375"/>
<dbReference type="EMBL" id="OU963870">
    <property type="protein sequence ID" value="CAH0395982.1"/>
    <property type="molecule type" value="Genomic_DNA"/>
</dbReference>
<evidence type="ECO:0000256" key="6">
    <source>
        <dbReference type="ARBA" id="ARBA00022824"/>
    </source>
</evidence>
<proteinExistence type="inferred from homology"/>
<dbReference type="AlphaFoldDB" id="A0A9P0AQR1"/>
<dbReference type="Pfam" id="PF00201">
    <property type="entry name" value="UDPGT"/>
    <property type="match status" value="1"/>
</dbReference>
<evidence type="ECO:0000256" key="7">
    <source>
        <dbReference type="ARBA" id="ARBA00022989"/>
    </source>
</evidence>
<keyword evidence="6" id="KW-0256">Endoplasmic reticulum</keyword>
<evidence type="ECO:0000256" key="11">
    <source>
        <dbReference type="RuleBase" id="RU003718"/>
    </source>
</evidence>
<dbReference type="GO" id="GO:0005783">
    <property type="term" value="C:endoplasmic reticulum"/>
    <property type="evidence" value="ECO:0007669"/>
    <property type="project" value="UniProtKB-SubCell"/>
</dbReference>
<dbReference type="SUPFAM" id="SSF53756">
    <property type="entry name" value="UDP-Glycosyltransferase/glycogen phosphorylase"/>
    <property type="match status" value="1"/>
</dbReference>
<sequence>MIFRIISHILVLAATGDAYKILVLFPIASYSHQRPILPLIERLVQDGHEVFVINPNRVPGLENHANYTHVDTSFTYEFLKDPKKEGFIDFQQKLTKWKMTQQFELWANTITKILRSENFLNFKQRVESENIQFDVAIQDTWDTPYFCAIVRLLTRSAPIISLATVSVDPLVEPLLGTPYHLSFTPSLFDPYTDKMTLWQRLENWFSHHYIVQRLMGTMEEVARRHFRDQFGRDSESLVEGCCSNISLNLIASNSLYFYPRLLGPNVIELGPLHLKPPKALPKNLLDWMDGAEEGIIYFSLGSNMKSKALPENVRGNLLRFFRELPPGYRVLWKWELDGKIPGQSDNILPQQWLPQDSILAHPKIRLFVTQGGLQSFQEAVHFGVPMVGIPWIVDQFCQVAKIVDAQIGVQLNPEDLHSFERIKEAFETILHDKSYARNVKKLSAISHDFTSQSMDKAVFWIQHVARHKGAAHLRPATADSTLFEYLCLDILSVILIFSSGILIVIYAACTFLISKYVQKVSIKLKRS</sequence>
<dbReference type="Gene3D" id="3.40.50.2000">
    <property type="entry name" value="Glycogen Phosphorylase B"/>
    <property type="match status" value="2"/>
</dbReference>
<keyword evidence="9" id="KW-0325">Glycoprotein</keyword>
<keyword evidence="7 12" id="KW-1133">Transmembrane helix</keyword>
<evidence type="ECO:0000256" key="9">
    <source>
        <dbReference type="ARBA" id="ARBA00023180"/>
    </source>
</evidence>
<dbReference type="CDD" id="cd03784">
    <property type="entry name" value="GT1_Gtf-like"/>
    <property type="match status" value="1"/>
</dbReference>
<dbReference type="InterPro" id="IPR050271">
    <property type="entry name" value="UDP-glycosyltransferase"/>
</dbReference>
<gene>
    <name evidence="13" type="ORF">BEMITA_LOCUS14102</name>
</gene>
<comment type="subcellular location">
    <subcellularLocation>
        <location evidence="10">Endomembrane system</location>
        <topology evidence="10">Single-pass type I membrane protein</topology>
    </subcellularLocation>
    <subcellularLocation>
        <location evidence="1">Endoplasmic reticulum</location>
    </subcellularLocation>
    <subcellularLocation>
        <location evidence="12">Membrane</location>
        <topology evidence="12">Single-pass membrane protein</topology>
    </subcellularLocation>
</comment>
<evidence type="ECO:0000256" key="8">
    <source>
        <dbReference type="ARBA" id="ARBA00023136"/>
    </source>
</evidence>
<dbReference type="Proteomes" id="UP001152759">
    <property type="component" value="Chromosome 9"/>
</dbReference>
<dbReference type="EC" id="2.4.1.17" evidence="12"/>
<keyword evidence="8 12" id="KW-0472">Membrane</keyword>
<dbReference type="FunFam" id="3.40.50.2000:FF:000050">
    <property type="entry name" value="UDP-glucuronosyltransferase"/>
    <property type="match status" value="1"/>
</dbReference>
<evidence type="ECO:0000256" key="5">
    <source>
        <dbReference type="ARBA" id="ARBA00022692"/>
    </source>
</evidence>
<dbReference type="InterPro" id="IPR002213">
    <property type="entry name" value="UDP_glucos_trans"/>
</dbReference>
<protein>
    <recommendedName>
        <fullName evidence="12">UDP-glucuronosyltransferase</fullName>
        <ecNumber evidence="12">2.4.1.17</ecNumber>
    </recommendedName>
</protein>